<name>A0A372LI95_9BACI</name>
<dbReference type="AlphaFoldDB" id="A0A372LI95"/>
<evidence type="ECO:0000313" key="3">
    <source>
        <dbReference type="Proteomes" id="UP000262939"/>
    </source>
</evidence>
<sequence length="290" mass="32538">MKIQIKHGLLAVLIIITAVVYFLYLKPVRETIIFFPLDPSLQFDIASTALETKQGNGSYSISWSELSVLNTQAYLRQDISLLYKNGKLVSVLKDWKQNSQSITQAERLPIEESSMFQAVTFHYAEVHPSESEIYSAQSLTGDQLYVIRSPYSTFQSFKHPTSAEQKEWKLVLDQTANSVITESLNQAVSAFAIDRNRYSVAALTDLKSKQGNLLTGYTESKQNEIIGKLWEGLYRNYVLGIKHDNGNELSPLGSSVPLLLVAQDKKELLVVFSASDGSPVMLRQKLPTPR</sequence>
<keyword evidence="3" id="KW-1185">Reference proteome</keyword>
<keyword evidence="1" id="KW-1133">Transmembrane helix</keyword>
<evidence type="ECO:0000313" key="2">
    <source>
        <dbReference type="EMBL" id="RFU65702.1"/>
    </source>
</evidence>
<keyword evidence="1" id="KW-0472">Membrane</keyword>
<feature type="transmembrane region" description="Helical" evidence="1">
    <location>
        <begin position="7"/>
        <end position="25"/>
    </location>
</feature>
<accession>A0A372LI95</accession>
<dbReference type="Proteomes" id="UP000262939">
    <property type="component" value="Unassembled WGS sequence"/>
</dbReference>
<proteinExistence type="predicted"/>
<gene>
    <name evidence="2" type="ORF">D0466_07470</name>
</gene>
<keyword evidence="1" id="KW-0812">Transmembrane</keyword>
<organism evidence="2 3">
    <name type="scientific">Peribacillus glennii</name>
    <dbReference type="NCBI Taxonomy" id="2303991"/>
    <lineage>
        <taxon>Bacteria</taxon>
        <taxon>Bacillati</taxon>
        <taxon>Bacillota</taxon>
        <taxon>Bacilli</taxon>
        <taxon>Bacillales</taxon>
        <taxon>Bacillaceae</taxon>
        <taxon>Peribacillus</taxon>
    </lineage>
</organism>
<comment type="caution">
    <text evidence="2">The sequence shown here is derived from an EMBL/GenBank/DDBJ whole genome shotgun (WGS) entry which is preliminary data.</text>
</comment>
<dbReference type="OrthoDB" id="2959394at2"/>
<reference evidence="2 3" key="1">
    <citation type="submission" date="2018-08" db="EMBL/GenBank/DDBJ databases">
        <title>Bacillus chawlae sp. nov., Bacillus glennii sp. nov., and Bacillus saganii sp. nov. Isolated from the Vehicle Assembly Building at Kennedy Space Center where the Viking Spacecraft were Assembled.</title>
        <authorList>
            <person name="Seuylemezian A."/>
            <person name="Vaishampayan P."/>
        </authorList>
    </citation>
    <scope>NUCLEOTIDE SEQUENCE [LARGE SCALE GENOMIC DNA]</scope>
    <source>
        <strain evidence="2 3">V44-8</strain>
    </source>
</reference>
<evidence type="ECO:0000256" key="1">
    <source>
        <dbReference type="SAM" id="Phobius"/>
    </source>
</evidence>
<protein>
    <submittedName>
        <fullName evidence="2">Uncharacterized protein</fullName>
    </submittedName>
</protein>
<dbReference type="EMBL" id="QVTD01000003">
    <property type="protein sequence ID" value="RFU65702.1"/>
    <property type="molecule type" value="Genomic_DNA"/>
</dbReference>
<dbReference type="RefSeq" id="WP_117321874.1">
    <property type="nucleotide sequence ID" value="NZ_QVTD01000003.1"/>
</dbReference>